<dbReference type="InterPro" id="IPR005064">
    <property type="entry name" value="BUG"/>
</dbReference>
<dbReference type="KEGG" id="bpdz:BBN53_16315"/>
<evidence type="ECO:0000313" key="3">
    <source>
        <dbReference type="EMBL" id="CUI68503.1"/>
    </source>
</evidence>
<dbReference type="Gene3D" id="3.40.190.150">
    <property type="entry name" value="Bordetella uptake gene, domain 1"/>
    <property type="match status" value="1"/>
</dbReference>
<name>A0A0J6BRH1_9BORD</name>
<dbReference type="Proteomes" id="UP000092950">
    <property type="component" value="Chromosome"/>
</dbReference>
<proteinExistence type="inferred from homology"/>
<dbReference type="PANTHER" id="PTHR42928:SF5">
    <property type="entry name" value="BLR1237 PROTEIN"/>
    <property type="match status" value="1"/>
</dbReference>
<dbReference type="Gene3D" id="3.40.190.10">
    <property type="entry name" value="Periplasmic binding protein-like II"/>
    <property type="match status" value="1"/>
</dbReference>
<evidence type="ECO:0000313" key="2">
    <source>
        <dbReference type="EMBL" id="ANY17300.1"/>
    </source>
</evidence>
<dbReference type="SUPFAM" id="SSF53850">
    <property type="entry name" value="Periplasmic binding protein-like II"/>
    <property type="match status" value="1"/>
</dbReference>
<sequence>MRDARRTLLRQLSAGALIGAIGPRALASSDWPRRPIKVIVPFTPGGSTDIAARLAAEGMARTLGQTFIVENRPGAGGNLGLEALARSDNDGYTIGILTTAHPINSWLYKKPGYDLESSFSAIGFLQEGPIMLVAHPSLPINSLPELIAYAKAHPGKLNFATSGTGNSTHMAGELFCHRAHVQMTHVPYKGSAPAITDTIAGVCELSFDTMISALPHVKAGKLKAIAVTTAKRSPMTPDVPSISETLAGFDVSAWNGMVAPAGTPKEVISKLHQAMVQALAAPAVLQRFADMGVTPRAMQPEEFQRFILQEREMWGKTVQAANIALDGQ</sequence>
<dbReference type="CDD" id="cd13578">
    <property type="entry name" value="PBP2_Bug27"/>
    <property type="match status" value="1"/>
</dbReference>
<gene>
    <name evidence="2" type="ORF">BBN53_16315</name>
    <name evidence="3" type="ORF">ERS370011_01720</name>
</gene>
<dbReference type="Proteomes" id="UP000053096">
    <property type="component" value="Unassembled WGS sequence"/>
</dbReference>
<dbReference type="Pfam" id="PF03401">
    <property type="entry name" value="TctC"/>
    <property type="match status" value="1"/>
</dbReference>
<keyword evidence="5" id="KW-1185">Reference proteome</keyword>
<dbReference type="RefSeq" id="WP_043213615.1">
    <property type="nucleotide sequence ID" value="NZ_CAJGUP010000026.1"/>
</dbReference>
<reference evidence="3 4" key="1">
    <citation type="submission" date="2015-09" db="EMBL/GenBank/DDBJ databases">
        <authorList>
            <person name="Jackson K.R."/>
            <person name="Lunt B.L."/>
            <person name="Fisher J.N.B."/>
            <person name="Gardner A.V."/>
            <person name="Bailey M.E."/>
            <person name="Deus L.M."/>
            <person name="Earl A.S."/>
            <person name="Gibby P.D."/>
            <person name="Hartmann K.A."/>
            <person name="Liu J.E."/>
            <person name="Manci A.M."/>
            <person name="Nielsen D.A."/>
            <person name="Solomon M.B."/>
            <person name="Breakwell D.P."/>
            <person name="Burnett S.H."/>
            <person name="Grose J.H."/>
        </authorList>
    </citation>
    <scope>NUCLEOTIDE SEQUENCE [LARGE SCALE GENOMIC DNA]</scope>
    <source>
        <strain evidence="3 4">2789STDY5608636</strain>
    </source>
</reference>
<reference evidence="2 5" key="2">
    <citation type="submission" date="2016-07" db="EMBL/GenBank/DDBJ databases">
        <title>Complete genome sequences of Bordetella pseudohinzii.</title>
        <authorList>
            <person name="Spilker T."/>
            <person name="Darrah R."/>
            <person name="LiPuma J.J."/>
        </authorList>
    </citation>
    <scope>NUCLEOTIDE SEQUENCE [LARGE SCALE GENOMIC DNA]</scope>
    <source>
        <strain evidence="2 5">HI4681</strain>
    </source>
</reference>
<dbReference type="PROSITE" id="PS51318">
    <property type="entry name" value="TAT"/>
    <property type="match status" value="1"/>
</dbReference>
<dbReference type="InterPro" id="IPR042100">
    <property type="entry name" value="Bug_dom1"/>
</dbReference>
<dbReference type="PANTHER" id="PTHR42928">
    <property type="entry name" value="TRICARBOXYLATE-BINDING PROTEIN"/>
    <property type="match status" value="1"/>
</dbReference>
<dbReference type="AlphaFoldDB" id="A0A0J6BRH1"/>
<evidence type="ECO:0000313" key="4">
    <source>
        <dbReference type="Proteomes" id="UP000053096"/>
    </source>
</evidence>
<accession>A0A0J6BRH1</accession>
<keyword evidence="3" id="KW-0456">Lyase</keyword>
<dbReference type="PIRSF" id="PIRSF017082">
    <property type="entry name" value="YflP"/>
    <property type="match status" value="1"/>
</dbReference>
<accession>A0A0M7EKJ2</accession>
<dbReference type="OrthoDB" id="8678477at2"/>
<dbReference type="GO" id="GO:0016829">
    <property type="term" value="F:lyase activity"/>
    <property type="evidence" value="ECO:0007669"/>
    <property type="project" value="UniProtKB-KW"/>
</dbReference>
<comment type="similarity">
    <text evidence="1">Belongs to the UPF0065 (bug) family.</text>
</comment>
<protein>
    <submittedName>
        <fullName evidence="3">Argininosuccinate lyase</fullName>
    </submittedName>
</protein>
<organism evidence="3 4">
    <name type="scientific">Bordetella pseudohinzii</name>
    <dbReference type="NCBI Taxonomy" id="1331258"/>
    <lineage>
        <taxon>Bacteria</taxon>
        <taxon>Pseudomonadati</taxon>
        <taxon>Pseudomonadota</taxon>
        <taxon>Betaproteobacteria</taxon>
        <taxon>Burkholderiales</taxon>
        <taxon>Alcaligenaceae</taxon>
        <taxon>Bordetella</taxon>
    </lineage>
</organism>
<evidence type="ECO:0000313" key="5">
    <source>
        <dbReference type="Proteomes" id="UP000092950"/>
    </source>
</evidence>
<evidence type="ECO:0000256" key="1">
    <source>
        <dbReference type="ARBA" id="ARBA00006987"/>
    </source>
</evidence>
<dbReference type="EMBL" id="CYTV01000004">
    <property type="protein sequence ID" value="CUI68503.1"/>
    <property type="molecule type" value="Genomic_DNA"/>
</dbReference>
<dbReference type="InterPro" id="IPR006311">
    <property type="entry name" value="TAT_signal"/>
</dbReference>
<dbReference type="EMBL" id="CP016440">
    <property type="protein sequence ID" value="ANY17300.1"/>
    <property type="molecule type" value="Genomic_DNA"/>
</dbReference>